<reference evidence="2" key="1">
    <citation type="submission" date="2016-11" db="UniProtKB">
        <authorList>
            <consortium name="WormBaseParasite"/>
        </authorList>
    </citation>
    <scope>IDENTIFICATION</scope>
</reference>
<evidence type="ECO:0000313" key="2">
    <source>
        <dbReference type="WBParaSite" id="L893_g4120.t1"/>
    </source>
</evidence>
<proteinExistence type="predicted"/>
<evidence type="ECO:0000313" key="1">
    <source>
        <dbReference type="Proteomes" id="UP000095287"/>
    </source>
</evidence>
<dbReference type="AlphaFoldDB" id="A0A1I8ABR0"/>
<name>A0A1I8ABR0_9BILA</name>
<keyword evidence="1" id="KW-1185">Reference proteome</keyword>
<sequence>MTSDQSCTVLLVGCFPAPSSCSCYCCISTEDRDEDAAGNDCLSPCVRTVWICSNRQTNVFSETTRSCAALQTTTVFCELVCWFGRAGHMAADVEQKCPDGGNARPCHARG</sequence>
<accession>A0A1I8ABR0</accession>
<protein>
    <submittedName>
        <fullName evidence="2">Secreted protein</fullName>
    </submittedName>
</protein>
<dbReference type="Proteomes" id="UP000095287">
    <property type="component" value="Unplaced"/>
</dbReference>
<organism evidence="1 2">
    <name type="scientific">Steinernema glaseri</name>
    <dbReference type="NCBI Taxonomy" id="37863"/>
    <lineage>
        <taxon>Eukaryota</taxon>
        <taxon>Metazoa</taxon>
        <taxon>Ecdysozoa</taxon>
        <taxon>Nematoda</taxon>
        <taxon>Chromadorea</taxon>
        <taxon>Rhabditida</taxon>
        <taxon>Tylenchina</taxon>
        <taxon>Panagrolaimomorpha</taxon>
        <taxon>Strongyloidoidea</taxon>
        <taxon>Steinernematidae</taxon>
        <taxon>Steinernema</taxon>
    </lineage>
</organism>
<dbReference type="WBParaSite" id="L893_g4120.t1">
    <property type="protein sequence ID" value="L893_g4120.t1"/>
    <property type="gene ID" value="L893_g4120"/>
</dbReference>